<sequence length="113" mass="11751">MRCCSGLGLDLKMPTPTFLSSSSRCCTTCISPAPQPPLLTPSLSGAGITTEPTALSLLHTTPPLKVEPIPVLCSSPSSLACTLLLCWLRRQSRSDGDDGIAELVAAKQLGLAD</sequence>
<comment type="caution">
    <text evidence="1">The sequence shown here is derived from an EMBL/GenBank/DDBJ whole genome shotgun (WGS) entry which is preliminary data.</text>
</comment>
<proteinExistence type="predicted"/>
<reference evidence="1 2" key="1">
    <citation type="journal article" date="2023" name="G3 (Bethesda)">
        <title>A chromosome-length genome assembly and annotation of blackberry (Rubus argutus, cv. 'Hillquist').</title>
        <authorList>
            <person name="Bruna T."/>
            <person name="Aryal R."/>
            <person name="Dudchenko O."/>
            <person name="Sargent D.J."/>
            <person name="Mead D."/>
            <person name="Buti M."/>
            <person name="Cavallini A."/>
            <person name="Hytonen T."/>
            <person name="Andres J."/>
            <person name="Pham M."/>
            <person name="Weisz D."/>
            <person name="Mascagni F."/>
            <person name="Usai G."/>
            <person name="Natali L."/>
            <person name="Bassil N."/>
            <person name="Fernandez G.E."/>
            <person name="Lomsadze A."/>
            <person name="Armour M."/>
            <person name="Olukolu B."/>
            <person name="Poorten T."/>
            <person name="Britton C."/>
            <person name="Davik J."/>
            <person name="Ashrafi H."/>
            <person name="Aiden E.L."/>
            <person name="Borodovsky M."/>
            <person name="Worthington M."/>
        </authorList>
    </citation>
    <scope>NUCLEOTIDE SEQUENCE [LARGE SCALE GENOMIC DNA]</scope>
    <source>
        <strain evidence="1">PI 553951</strain>
    </source>
</reference>
<name>A0AAW1WUF8_RUBAR</name>
<evidence type="ECO:0000313" key="2">
    <source>
        <dbReference type="Proteomes" id="UP001457282"/>
    </source>
</evidence>
<organism evidence="1 2">
    <name type="scientific">Rubus argutus</name>
    <name type="common">Southern blackberry</name>
    <dbReference type="NCBI Taxonomy" id="59490"/>
    <lineage>
        <taxon>Eukaryota</taxon>
        <taxon>Viridiplantae</taxon>
        <taxon>Streptophyta</taxon>
        <taxon>Embryophyta</taxon>
        <taxon>Tracheophyta</taxon>
        <taxon>Spermatophyta</taxon>
        <taxon>Magnoliopsida</taxon>
        <taxon>eudicotyledons</taxon>
        <taxon>Gunneridae</taxon>
        <taxon>Pentapetalae</taxon>
        <taxon>rosids</taxon>
        <taxon>fabids</taxon>
        <taxon>Rosales</taxon>
        <taxon>Rosaceae</taxon>
        <taxon>Rosoideae</taxon>
        <taxon>Rosoideae incertae sedis</taxon>
        <taxon>Rubus</taxon>
    </lineage>
</organism>
<keyword evidence="2" id="KW-1185">Reference proteome</keyword>
<accession>A0AAW1WUF8</accession>
<protein>
    <submittedName>
        <fullName evidence="1">Uncharacterized protein</fullName>
    </submittedName>
</protein>
<gene>
    <name evidence="1" type="ORF">M0R45_025101</name>
</gene>
<evidence type="ECO:0000313" key="1">
    <source>
        <dbReference type="EMBL" id="KAK9927942.1"/>
    </source>
</evidence>
<dbReference type="EMBL" id="JBEDUW010000005">
    <property type="protein sequence ID" value="KAK9927942.1"/>
    <property type="molecule type" value="Genomic_DNA"/>
</dbReference>
<dbReference type="Proteomes" id="UP001457282">
    <property type="component" value="Unassembled WGS sequence"/>
</dbReference>
<dbReference type="AlphaFoldDB" id="A0AAW1WUF8"/>